<protein>
    <submittedName>
        <fullName evidence="8">Methyl-accepting chemotaxis protein</fullName>
    </submittedName>
</protein>
<dbReference type="PROSITE" id="PS50885">
    <property type="entry name" value="HAMP"/>
    <property type="match status" value="1"/>
</dbReference>
<proteinExistence type="inferred from homology"/>
<dbReference type="Pfam" id="PF18947">
    <property type="entry name" value="HAMP_2"/>
    <property type="match status" value="2"/>
</dbReference>
<feature type="coiled-coil region" evidence="4">
    <location>
        <begin position="636"/>
        <end position="663"/>
    </location>
</feature>
<feature type="transmembrane region" description="Helical" evidence="5">
    <location>
        <begin position="186"/>
        <end position="206"/>
    </location>
</feature>
<keyword evidence="1" id="KW-0145">Chemotaxis</keyword>
<dbReference type="SMART" id="SM00283">
    <property type="entry name" value="MA"/>
    <property type="match status" value="1"/>
</dbReference>
<evidence type="ECO:0000256" key="2">
    <source>
        <dbReference type="ARBA" id="ARBA00029447"/>
    </source>
</evidence>
<reference evidence="8 9" key="1">
    <citation type="submission" date="2022-07" db="EMBL/GenBank/DDBJ databases">
        <title>Methylomonas rivi sp. nov., Methylomonas rosea sp. nov., Methylomonas aureus sp. nov. and Methylomonas subterranea sp. nov., four novel methanotrophs isolated from a freshwater creek and the deep terrestrial subsurface.</title>
        <authorList>
            <person name="Abin C."/>
            <person name="Sankaranarayanan K."/>
            <person name="Garner C."/>
            <person name="Sindelar R."/>
            <person name="Kotary K."/>
            <person name="Garner R."/>
            <person name="Barclay S."/>
            <person name="Lawson P."/>
            <person name="Krumholz L."/>
        </authorList>
    </citation>
    <scope>NUCLEOTIDE SEQUENCE [LARGE SCALE GENOMIC DNA]</scope>
    <source>
        <strain evidence="8 9">WSC-6</strain>
    </source>
</reference>
<keyword evidence="5" id="KW-0812">Transmembrane</keyword>
<sequence length="723" mass="77445">MKITVAQKMTTLVATAVIGLVALAWQGQSKMQDVYDKTNFTNINCVPGILMLSRATESLGRLRIRMYRHVLSDDAASKAKVEESLRQSRDIVDKSLKDYESTIFDEKDRQLWQDNIDSFNAYLKGVDQILAYSNQNKLEQAKAALAEYAPQAERVNKAFNAHMDYNAELAKKSAEEAVATKGNATFVANLITGLVVALTALLGFFVTRNLLKQLGGEPDFAAELANKIAVGDLSTQIAVKANDKTSMMAAMQNMARAIQALVNDAGLLAQAGVEGRLSTRADAGKHQGDFRRIVEGVNNTLDAVIGPLNVAADYVEKIAKGEVPAKITDAYNGDFNVIKNNLNTCIDAVNALINDAALLSEAAAEGRLDTRADAGRHQGDYRRIVEGVNATLDGVIGPLNRVKDVLFAMEQGDMTQQITEQYRGQLEDLRYAANNTVKKLAQTIAEVVSAADQLGNASEQISSTSQSLSQAASEQAAGVEETSASIEQMAASIDQNAENAKITDGMAGKASKEAGEGGVAVKQTVAAMKDIATKIGIIDDIAYQTNMLALNAAIEAARAGDHGKGFAVVAAEVRKLAERSQIAAQEIGELAESSVKTAETAGRLLDEIVPSIAKTSDLVQEIAAASQEQSQGVGQVNTAMNQMNQITQQNASASEQLAATSEEMTSQAEQLQSLMSFFKIGNAADTRGSAIKVSRKSDADRLNLQVTRTSSKNEFDLAQFERF</sequence>
<comment type="caution">
    <text evidence="8">The sequence shown here is derived from an EMBL/GenBank/DDBJ whole genome shotgun (WGS) entry which is preliminary data.</text>
</comment>
<dbReference type="EMBL" id="JANIBK010000057">
    <property type="protein sequence ID" value="MCQ8129137.1"/>
    <property type="molecule type" value="Genomic_DNA"/>
</dbReference>
<organism evidence="8 9">
    <name type="scientific">Methylomonas rivi</name>
    <dbReference type="NCBI Taxonomy" id="2952226"/>
    <lineage>
        <taxon>Bacteria</taxon>
        <taxon>Pseudomonadati</taxon>
        <taxon>Pseudomonadota</taxon>
        <taxon>Gammaproteobacteria</taxon>
        <taxon>Methylococcales</taxon>
        <taxon>Methylococcaceae</taxon>
        <taxon>Methylomonas</taxon>
    </lineage>
</organism>
<dbReference type="CDD" id="cd19411">
    <property type="entry name" value="MCP2201-like_sensor"/>
    <property type="match status" value="1"/>
</dbReference>
<dbReference type="InterPro" id="IPR004089">
    <property type="entry name" value="MCPsignal_dom"/>
</dbReference>
<dbReference type="InterPro" id="IPR024478">
    <property type="entry name" value="HlyB_4HB_MCP"/>
</dbReference>
<dbReference type="SMART" id="SM00304">
    <property type="entry name" value="HAMP"/>
    <property type="match status" value="3"/>
</dbReference>
<evidence type="ECO:0000259" key="7">
    <source>
        <dbReference type="PROSITE" id="PS50885"/>
    </source>
</evidence>
<feature type="domain" description="HAMP" evidence="7">
    <location>
        <begin position="393"/>
        <end position="445"/>
    </location>
</feature>
<keyword evidence="4" id="KW-0175">Coiled coil</keyword>
<evidence type="ECO:0000256" key="1">
    <source>
        <dbReference type="ARBA" id="ARBA00022500"/>
    </source>
</evidence>
<comment type="similarity">
    <text evidence="2">Belongs to the methyl-accepting chemotaxis (MCP) protein family.</text>
</comment>
<dbReference type="RefSeq" id="WP_256615563.1">
    <property type="nucleotide sequence ID" value="NZ_JANIBK010000057.1"/>
</dbReference>
<dbReference type="InterPro" id="IPR003660">
    <property type="entry name" value="HAMP_dom"/>
</dbReference>
<evidence type="ECO:0000256" key="5">
    <source>
        <dbReference type="SAM" id="Phobius"/>
    </source>
</evidence>
<dbReference type="Gene3D" id="1.20.120.1530">
    <property type="match status" value="1"/>
</dbReference>
<dbReference type="Proteomes" id="UP001524586">
    <property type="component" value="Unassembled WGS sequence"/>
</dbReference>
<dbReference type="PANTHER" id="PTHR43531:SF11">
    <property type="entry name" value="METHYL-ACCEPTING CHEMOTAXIS PROTEIN 3"/>
    <property type="match status" value="1"/>
</dbReference>
<evidence type="ECO:0000259" key="6">
    <source>
        <dbReference type="PROSITE" id="PS50111"/>
    </source>
</evidence>
<gene>
    <name evidence="8" type="ORF">NP596_11795</name>
</gene>
<evidence type="ECO:0000256" key="3">
    <source>
        <dbReference type="PROSITE-ProRule" id="PRU00284"/>
    </source>
</evidence>
<evidence type="ECO:0000313" key="8">
    <source>
        <dbReference type="EMBL" id="MCQ8129137.1"/>
    </source>
</evidence>
<keyword evidence="5" id="KW-1133">Transmembrane helix</keyword>
<dbReference type="PANTHER" id="PTHR43531">
    <property type="entry name" value="PROTEIN ICFG"/>
    <property type="match status" value="1"/>
</dbReference>
<dbReference type="Gene3D" id="1.10.287.950">
    <property type="entry name" value="Methyl-accepting chemotaxis protein"/>
    <property type="match status" value="1"/>
</dbReference>
<dbReference type="InterPro" id="IPR051310">
    <property type="entry name" value="MCP_chemotaxis"/>
</dbReference>
<keyword evidence="9" id="KW-1185">Reference proteome</keyword>
<evidence type="ECO:0000313" key="9">
    <source>
        <dbReference type="Proteomes" id="UP001524586"/>
    </source>
</evidence>
<keyword evidence="3" id="KW-0807">Transducer</keyword>
<keyword evidence="5" id="KW-0472">Membrane</keyword>
<dbReference type="SUPFAM" id="SSF58104">
    <property type="entry name" value="Methyl-accepting chemotaxis protein (MCP) signaling domain"/>
    <property type="match status" value="1"/>
</dbReference>
<dbReference type="PROSITE" id="PS50111">
    <property type="entry name" value="CHEMOTAXIS_TRANSDUC_2"/>
    <property type="match status" value="1"/>
</dbReference>
<dbReference type="InterPro" id="IPR047347">
    <property type="entry name" value="YvaQ-like_sensor"/>
</dbReference>
<dbReference type="Pfam" id="PF00015">
    <property type="entry name" value="MCPsignal"/>
    <property type="match status" value="1"/>
</dbReference>
<dbReference type="Pfam" id="PF12729">
    <property type="entry name" value="4HB_MCP_1"/>
    <property type="match status" value="1"/>
</dbReference>
<name>A0ABT1U5J6_9GAMM</name>
<accession>A0ABT1U5J6</accession>
<evidence type="ECO:0000256" key="4">
    <source>
        <dbReference type="SAM" id="Coils"/>
    </source>
</evidence>
<dbReference type="CDD" id="cd11386">
    <property type="entry name" value="MCP_signal"/>
    <property type="match status" value="1"/>
</dbReference>
<feature type="domain" description="Methyl-accepting transducer" evidence="6">
    <location>
        <begin position="450"/>
        <end position="665"/>
    </location>
</feature>